<evidence type="ECO:0000256" key="1">
    <source>
        <dbReference type="SAM" id="Phobius"/>
    </source>
</evidence>
<keyword evidence="1" id="KW-0472">Membrane</keyword>
<name>R2R441_9ENTE</name>
<feature type="transmembrane region" description="Helical" evidence="1">
    <location>
        <begin position="17"/>
        <end position="35"/>
    </location>
</feature>
<reference evidence="2 4" key="1">
    <citation type="submission" date="2013-02" db="EMBL/GenBank/DDBJ databases">
        <title>The Genome Sequence of Enterococcus malodoratus ATCC_43197.</title>
        <authorList>
            <consortium name="The Broad Institute Genome Sequencing Platform"/>
            <consortium name="The Broad Institute Genome Sequencing Center for Infectious Disease"/>
            <person name="Earl A.M."/>
            <person name="Gilmore M.S."/>
            <person name="Lebreton F."/>
            <person name="Walker B."/>
            <person name="Young S.K."/>
            <person name="Zeng Q."/>
            <person name="Gargeya S."/>
            <person name="Fitzgerald M."/>
            <person name="Haas B."/>
            <person name="Abouelleil A."/>
            <person name="Alvarado L."/>
            <person name="Arachchi H.M."/>
            <person name="Berlin A.M."/>
            <person name="Chapman S.B."/>
            <person name="Dewar J."/>
            <person name="Goldberg J."/>
            <person name="Griggs A."/>
            <person name="Gujja S."/>
            <person name="Hansen M."/>
            <person name="Howarth C."/>
            <person name="Imamovic A."/>
            <person name="Larimer J."/>
            <person name="McCowan C."/>
            <person name="Murphy C."/>
            <person name="Neiman D."/>
            <person name="Pearson M."/>
            <person name="Priest M."/>
            <person name="Roberts A."/>
            <person name="Saif S."/>
            <person name="Shea T."/>
            <person name="Sisk P."/>
            <person name="Sykes S."/>
            <person name="Wortman J."/>
            <person name="Nusbaum C."/>
            <person name="Birren B."/>
        </authorList>
    </citation>
    <scope>NUCLEOTIDE SEQUENCE [LARGE SCALE GENOMIC DNA]</scope>
    <source>
        <strain evidence="2 4">ATCC 43197</strain>
    </source>
</reference>
<proteinExistence type="predicted"/>
<dbReference type="AlphaFoldDB" id="R2R441"/>
<gene>
    <name evidence="3" type="ORF">I585_03707</name>
    <name evidence="2" type="ORF">UAI_01714</name>
</gene>
<feature type="transmembrane region" description="Helical" evidence="1">
    <location>
        <begin position="65"/>
        <end position="81"/>
    </location>
</feature>
<keyword evidence="1" id="KW-1133">Transmembrane helix</keyword>
<reference evidence="3 5" key="2">
    <citation type="submission" date="2013-03" db="EMBL/GenBank/DDBJ databases">
        <title>The Genome Sequence of Enterococcus malodoratus ATCC_43197 (PacBio/Illumina hybrid assembly).</title>
        <authorList>
            <consortium name="The Broad Institute Genomics Platform"/>
            <consortium name="The Broad Institute Genome Sequencing Center for Infectious Disease"/>
            <person name="Earl A."/>
            <person name="Russ C."/>
            <person name="Gilmore M."/>
            <person name="Surin D."/>
            <person name="Walker B."/>
            <person name="Young S."/>
            <person name="Zeng Q."/>
            <person name="Gargeya S."/>
            <person name="Fitzgerald M."/>
            <person name="Haas B."/>
            <person name="Abouelleil A."/>
            <person name="Allen A.W."/>
            <person name="Alvarado L."/>
            <person name="Arachchi H.M."/>
            <person name="Berlin A.M."/>
            <person name="Chapman S.B."/>
            <person name="Gainer-Dewar J."/>
            <person name="Goldberg J."/>
            <person name="Griggs A."/>
            <person name="Gujja S."/>
            <person name="Hansen M."/>
            <person name="Howarth C."/>
            <person name="Imamovic A."/>
            <person name="Ireland A."/>
            <person name="Larimer J."/>
            <person name="McCowan C."/>
            <person name="Murphy C."/>
            <person name="Pearson M."/>
            <person name="Poon T.W."/>
            <person name="Priest M."/>
            <person name="Roberts A."/>
            <person name="Saif S."/>
            <person name="Shea T."/>
            <person name="Sisk P."/>
            <person name="Sykes S."/>
            <person name="Wortman J."/>
            <person name="Nusbaum C."/>
            <person name="Birren B."/>
        </authorList>
    </citation>
    <scope>NUCLEOTIDE SEQUENCE [LARGE SCALE GENOMIC DNA]</scope>
    <source>
        <strain evidence="3 5">ATCC 43197</strain>
    </source>
</reference>
<dbReference type="EMBL" id="ASWA01000004">
    <property type="protein sequence ID" value="EOT64507.1"/>
    <property type="molecule type" value="Genomic_DNA"/>
</dbReference>
<evidence type="ECO:0000313" key="3">
    <source>
        <dbReference type="EMBL" id="EOT64507.1"/>
    </source>
</evidence>
<dbReference type="Proteomes" id="UP000014148">
    <property type="component" value="Unassembled WGS sequence"/>
</dbReference>
<organism evidence="2 4">
    <name type="scientific">Enterococcus malodoratus ATCC 43197</name>
    <dbReference type="NCBI Taxonomy" id="1158601"/>
    <lineage>
        <taxon>Bacteria</taxon>
        <taxon>Bacillati</taxon>
        <taxon>Bacillota</taxon>
        <taxon>Bacilli</taxon>
        <taxon>Lactobacillales</taxon>
        <taxon>Enterococcaceae</taxon>
        <taxon>Enterococcus</taxon>
    </lineage>
</organism>
<feature type="transmembrane region" description="Helical" evidence="1">
    <location>
        <begin position="41"/>
        <end position="58"/>
    </location>
</feature>
<keyword evidence="5" id="KW-1185">Reference proteome</keyword>
<evidence type="ECO:0000313" key="2">
    <source>
        <dbReference type="EMBL" id="EOH78405.1"/>
    </source>
</evidence>
<evidence type="ECO:0000313" key="5">
    <source>
        <dbReference type="Proteomes" id="UP000014148"/>
    </source>
</evidence>
<feature type="transmembrane region" description="Helical" evidence="1">
    <location>
        <begin position="101"/>
        <end position="120"/>
    </location>
</feature>
<evidence type="ECO:0000313" key="4">
    <source>
        <dbReference type="Proteomes" id="UP000013783"/>
    </source>
</evidence>
<accession>R2R441</accession>
<dbReference type="EMBL" id="AJAK01000012">
    <property type="protein sequence ID" value="EOH78405.1"/>
    <property type="molecule type" value="Genomic_DNA"/>
</dbReference>
<keyword evidence="1" id="KW-0812">Transmembrane</keyword>
<protein>
    <submittedName>
        <fullName evidence="2">Uncharacterized protein</fullName>
    </submittedName>
</protein>
<dbReference type="Proteomes" id="UP000013783">
    <property type="component" value="Unassembled WGS sequence"/>
</dbReference>
<comment type="caution">
    <text evidence="2">The sequence shown here is derived from an EMBL/GenBank/DDBJ whole genome shotgun (WGS) entry which is preliminary data.</text>
</comment>
<sequence>MTYNDIKIFEKKRYSKVVFSKIIISLIIAFFPISNPYNSKIGTIFLTYLATSIIYTCFAISKNYLVTSILVFLVPLIFVYLDNITKQGYISNKTYMYTNVFLLLLPFLYDSYTLISLVIMKIREKKLR</sequence>